<evidence type="ECO:0000259" key="2">
    <source>
        <dbReference type="Pfam" id="PF09323"/>
    </source>
</evidence>
<reference evidence="4 5" key="2">
    <citation type="submission" date="2018-03" db="EMBL/GenBank/DDBJ databases">
        <title>The ancient ancestry and fast evolution of plastids.</title>
        <authorList>
            <person name="Moore K.R."/>
            <person name="Magnabosco C."/>
            <person name="Momper L."/>
            <person name="Gold D.A."/>
            <person name="Bosak T."/>
            <person name="Fournier G.P."/>
        </authorList>
    </citation>
    <scope>NUCLEOTIDE SEQUENCE [LARGE SCALE GENOMIC DNA]</scope>
    <source>
        <strain evidence="4 5">CCAP 1448/3</strain>
    </source>
</reference>
<feature type="domain" description="DUF1980" evidence="3">
    <location>
        <begin position="139"/>
        <end position="258"/>
    </location>
</feature>
<dbReference type="PANTHER" id="PTHR40047">
    <property type="entry name" value="UPF0703 PROTEIN YCGQ"/>
    <property type="match status" value="1"/>
</dbReference>
<dbReference type="InterPro" id="IPR048493">
    <property type="entry name" value="DUF1980_N"/>
</dbReference>
<proteinExistence type="predicted"/>
<dbReference type="Pfam" id="PF09323">
    <property type="entry name" value="DUF1980"/>
    <property type="match status" value="1"/>
</dbReference>
<evidence type="ECO:0000313" key="4">
    <source>
        <dbReference type="EMBL" id="PSB05191.1"/>
    </source>
</evidence>
<sequence length="258" mass="28773">MSAKSSRSSQFRLHLLLDILAIAGWGILLLKYWLTNKLVLLIHPNYFGLAVVSGVFLICISAIKVAELLKQKRQRPSKYLANVQHMTLFPPGLSSAILLATAIVGLIVTPKVFASQTAIQRGIADTNTITRTQAQSFRASVKPEDRSLIDWVRTLDNNPEPDDYKGQKAKVQGFVVHPPDFPPEYIMLSRFVITCCAADVYPVGIPIKLPQNRQAYPSDSWLEVQGKMLTATLNNKRQLTIEAASLTKIPEPKNPYDY</sequence>
<keyword evidence="1" id="KW-1133">Transmembrane helix</keyword>
<dbReference type="NCBIfam" id="TIGR03943">
    <property type="entry name" value="TIGR03943 family putative permease subunit"/>
    <property type="match status" value="1"/>
</dbReference>
<protein>
    <submittedName>
        <fullName evidence="4">TIGR03943 family protein</fullName>
    </submittedName>
</protein>
<dbReference type="InterPro" id="IPR048447">
    <property type="entry name" value="DUF1980_C"/>
</dbReference>
<dbReference type="InterPro" id="IPR052955">
    <property type="entry name" value="UPF0703_membrane_permease"/>
</dbReference>
<dbReference type="EMBL" id="PVWJ01000002">
    <property type="protein sequence ID" value="PSB05191.1"/>
    <property type="molecule type" value="Genomic_DNA"/>
</dbReference>
<feature type="domain" description="DUF1980" evidence="2">
    <location>
        <begin position="19"/>
        <end position="123"/>
    </location>
</feature>
<dbReference type="Pfam" id="PF21537">
    <property type="entry name" value="DUF1980_C"/>
    <property type="match status" value="1"/>
</dbReference>
<dbReference type="PANTHER" id="PTHR40047:SF1">
    <property type="entry name" value="UPF0703 PROTEIN YCGQ"/>
    <property type="match status" value="1"/>
</dbReference>
<evidence type="ECO:0000259" key="3">
    <source>
        <dbReference type="Pfam" id="PF21537"/>
    </source>
</evidence>
<evidence type="ECO:0000256" key="1">
    <source>
        <dbReference type="SAM" id="Phobius"/>
    </source>
</evidence>
<evidence type="ECO:0000313" key="5">
    <source>
        <dbReference type="Proteomes" id="UP000238762"/>
    </source>
</evidence>
<organism evidence="4 5">
    <name type="scientific">Merismopedia glauca CCAP 1448/3</name>
    <dbReference type="NCBI Taxonomy" id="1296344"/>
    <lineage>
        <taxon>Bacteria</taxon>
        <taxon>Bacillati</taxon>
        <taxon>Cyanobacteriota</taxon>
        <taxon>Cyanophyceae</taxon>
        <taxon>Synechococcales</taxon>
        <taxon>Merismopediaceae</taxon>
        <taxon>Merismopedia</taxon>
    </lineage>
</organism>
<feature type="transmembrane region" description="Helical" evidence="1">
    <location>
        <begin position="46"/>
        <end position="66"/>
    </location>
</feature>
<keyword evidence="1" id="KW-0812">Transmembrane</keyword>
<gene>
    <name evidence="4" type="ORF">C7B64_00675</name>
</gene>
<name>A0A2T1CAB0_9CYAN</name>
<dbReference type="AlphaFoldDB" id="A0A2T1CAB0"/>
<dbReference type="RefSeq" id="WP_106286736.1">
    <property type="nucleotide sequence ID" value="NZ_CAWNTC010000104.1"/>
</dbReference>
<dbReference type="Proteomes" id="UP000238762">
    <property type="component" value="Unassembled WGS sequence"/>
</dbReference>
<accession>A0A2T1CAB0</accession>
<dbReference type="InterPro" id="IPR015402">
    <property type="entry name" value="DUF1980"/>
</dbReference>
<keyword evidence="1" id="KW-0472">Membrane</keyword>
<dbReference type="OrthoDB" id="9770408at2"/>
<reference evidence="4 5" key="1">
    <citation type="submission" date="2018-02" db="EMBL/GenBank/DDBJ databases">
        <authorList>
            <person name="Cohen D.B."/>
            <person name="Kent A.D."/>
        </authorList>
    </citation>
    <scope>NUCLEOTIDE SEQUENCE [LARGE SCALE GENOMIC DNA]</scope>
    <source>
        <strain evidence="4 5">CCAP 1448/3</strain>
    </source>
</reference>
<comment type="caution">
    <text evidence="4">The sequence shown here is derived from an EMBL/GenBank/DDBJ whole genome shotgun (WGS) entry which is preliminary data.</text>
</comment>
<feature type="transmembrane region" description="Helical" evidence="1">
    <location>
        <begin position="87"/>
        <end position="108"/>
    </location>
</feature>
<keyword evidence="5" id="KW-1185">Reference proteome</keyword>
<feature type="transmembrane region" description="Helical" evidence="1">
    <location>
        <begin position="12"/>
        <end position="34"/>
    </location>
</feature>